<feature type="region of interest" description="Disordered" evidence="10">
    <location>
        <begin position="1"/>
        <end position="29"/>
    </location>
</feature>
<feature type="domain" description="Alpha-D-phosphohexomutase alpha/beta/alpha" evidence="14">
    <location>
        <begin position="534"/>
        <end position="631"/>
    </location>
</feature>
<dbReference type="SUPFAM" id="SSF55957">
    <property type="entry name" value="Phosphoglucomutase, C-terminal domain"/>
    <property type="match status" value="1"/>
</dbReference>
<feature type="transmembrane region" description="Helical" evidence="11">
    <location>
        <begin position="270"/>
        <end position="292"/>
    </location>
</feature>
<evidence type="ECO:0000259" key="14">
    <source>
        <dbReference type="Pfam" id="PF02879"/>
    </source>
</evidence>
<feature type="compositionally biased region" description="Basic and acidic residues" evidence="10">
    <location>
        <begin position="11"/>
        <end position="25"/>
    </location>
</feature>
<dbReference type="Gene3D" id="3.30.310.50">
    <property type="entry name" value="Alpha-D-phosphohexomutase, C-terminal domain"/>
    <property type="match status" value="1"/>
</dbReference>
<feature type="region of interest" description="Disordered" evidence="10">
    <location>
        <begin position="347"/>
        <end position="371"/>
    </location>
</feature>
<keyword evidence="9" id="KW-0413">Isomerase</keyword>
<dbReference type="InterPro" id="IPR005845">
    <property type="entry name" value="A-D-PHexomutase_a/b/a-II"/>
</dbReference>
<feature type="domain" description="Alpha-D-phosphohexomutase alpha/beta/alpha" evidence="15">
    <location>
        <begin position="637"/>
        <end position="742"/>
    </location>
</feature>
<comment type="catalytic activity">
    <reaction evidence="1">
        <text>alpha-D-mannose 1-phosphate = D-mannose 6-phosphate</text>
        <dbReference type="Rhea" id="RHEA:11140"/>
        <dbReference type="ChEBI" id="CHEBI:58409"/>
        <dbReference type="ChEBI" id="CHEBI:58735"/>
        <dbReference type="EC" id="5.4.2.8"/>
    </reaction>
</comment>
<dbReference type="InterPro" id="IPR005844">
    <property type="entry name" value="A-D-PHexomutase_a/b/a-I"/>
</dbReference>
<sequence>MGEQVSGSTEKTAEEKQESATEHTAKPAVPDGRSHSMLYYFIPVLVLLVLLIAALVAGQSWLNTRNTAGKLEQSARLVAESVQKYVGAVVQGKSELVRLAASRPAVLKAVKEGEPAMVAMDRVLQNTLPDVLLTRLLPVKDWSDEKIQQELFGSYAAADMYQRVRDKSATVPVEALKDKKGKVYFLIAMPVKDADQLAGVLFATFPFKLIAKGLKDLHPQGVSLKLEQDTGMSLVEAGEQGASGQAGRIPVPGTLWHVGYANTDTVGLPLPILAGMAAVVIVLLVLALLWSYRRLQRDYQQDMGMTVTLVDATLKRLGATVQQPRLKESIPAIEMLTRYAQATRTASVNAERQENRAGQPQMTVDNLQPQKTEDHEVCSLTPEQLPETLFHANLIRGLSDAELNAETAQAIGLIVGSMVQEAGGDSLFVARDNRRTSSEYASSLIAGALASGCNVVDLEVAPMPLLSFAARMASSVSAVMITGGHSPAEFNGFKIIVDGKPLAQPQLLEIRERILSGNCRQGVGNLSSKDMRSEYIHAVSEDVQLVEGMKVVLDCGNGIAGSLAVPLLEGLGCEVIELFCQPESAYSNHLPDPSNVENLTALSKEVVAHEADIGIALDADGDALAIVDEQGKVIAADELIMKLGSDIIRRHPGADVIYDVACSANLPAMILASGGRPIMWKTGHAELQQKLMETGGMLAGEMSGHIYIQERWFGFDDGMYAAARLLEILSLESMPVSEAFAEYHSAFATPLLQVDTPPGRARQIVAAMKHQGDFGDADVVELDGLRVEYGDSWGLARASNTQPSLILRFEASNEEALLQIQDRFRTLLTQIAPELPLPF</sequence>
<keyword evidence="11" id="KW-0812">Transmembrane</keyword>
<comment type="cofactor">
    <cofactor evidence="2">
        <name>Mg(2+)</name>
        <dbReference type="ChEBI" id="CHEBI:18420"/>
    </cofactor>
</comment>
<dbReference type="Pfam" id="PF02880">
    <property type="entry name" value="PGM_PMM_III"/>
    <property type="match status" value="1"/>
</dbReference>
<evidence type="ECO:0000256" key="10">
    <source>
        <dbReference type="SAM" id="MobiDB-lite"/>
    </source>
</evidence>
<gene>
    <name evidence="16" type="ORF">ENJ12_01945</name>
</gene>
<dbReference type="InterPro" id="IPR036900">
    <property type="entry name" value="A-D-PHexomutase_C_sf"/>
</dbReference>
<proteinExistence type="inferred from homology"/>
<dbReference type="InterPro" id="IPR005846">
    <property type="entry name" value="A-D-PHexomutase_a/b/a-III"/>
</dbReference>
<dbReference type="Pfam" id="PF02879">
    <property type="entry name" value="PGM_PMM_II"/>
    <property type="match status" value="1"/>
</dbReference>
<protein>
    <recommendedName>
        <fullName evidence="5">phosphomannomutase</fullName>
        <ecNumber evidence="5">5.4.2.8</ecNumber>
    </recommendedName>
</protein>
<evidence type="ECO:0000256" key="5">
    <source>
        <dbReference type="ARBA" id="ARBA00012730"/>
    </source>
</evidence>
<keyword evidence="11" id="KW-0472">Membrane</keyword>
<dbReference type="EC" id="5.4.2.8" evidence="5"/>
<name>A0A831RTK6_9GAMM</name>
<evidence type="ECO:0000313" key="16">
    <source>
        <dbReference type="EMBL" id="HEC05589.1"/>
    </source>
</evidence>
<feature type="compositionally biased region" description="Polar residues" evidence="10">
    <location>
        <begin position="347"/>
        <end position="370"/>
    </location>
</feature>
<feature type="compositionally biased region" description="Polar residues" evidence="10">
    <location>
        <begin position="1"/>
        <end position="10"/>
    </location>
</feature>
<accession>A0A831RTK6</accession>
<comment type="caution">
    <text evidence="16">The sequence shown here is derived from an EMBL/GenBank/DDBJ whole genome shotgun (WGS) entry which is preliminary data.</text>
</comment>
<dbReference type="GO" id="GO:0004615">
    <property type="term" value="F:phosphomannomutase activity"/>
    <property type="evidence" value="ECO:0007669"/>
    <property type="project" value="UniProtKB-EC"/>
</dbReference>
<dbReference type="PANTHER" id="PTHR43771:SF2">
    <property type="entry name" value="PHOSPHOMANNOMUTASE_PHOSPHOGLUCOMUTASE"/>
    <property type="match status" value="1"/>
</dbReference>
<dbReference type="EMBL" id="DRLF01000076">
    <property type="protein sequence ID" value="HEC05589.1"/>
    <property type="molecule type" value="Genomic_DNA"/>
</dbReference>
<evidence type="ECO:0000259" key="13">
    <source>
        <dbReference type="Pfam" id="PF02878"/>
    </source>
</evidence>
<keyword evidence="11" id="KW-1133">Transmembrane helix</keyword>
<evidence type="ECO:0000259" key="12">
    <source>
        <dbReference type="Pfam" id="PF00408"/>
    </source>
</evidence>
<keyword evidence="8" id="KW-0460">Magnesium</keyword>
<dbReference type="Pfam" id="PF00408">
    <property type="entry name" value="PGM_PMM_IV"/>
    <property type="match status" value="1"/>
</dbReference>
<dbReference type="InterPro" id="IPR005843">
    <property type="entry name" value="A-D-PHexomutase_C"/>
</dbReference>
<dbReference type="Gene3D" id="3.40.120.10">
    <property type="entry name" value="Alpha-D-Glucose-1,6-Bisphosphate, subunit A, domain 3"/>
    <property type="match status" value="3"/>
</dbReference>
<evidence type="ECO:0000256" key="4">
    <source>
        <dbReference type="ARBA" id="ARBA00010231"/>
    </source>
</evidence>
<feature type="domain" description="Alpha-D-phosphohexomutase C-terminal" evidence="12">
    <location>
        <begin position="773"/>
        <end position="825"/>
    </location>
</feature>
<feature type="transmembrane region" description="Helical" evidence="11">
    <location>
        <begin position="37"/>
        <end position="57"/>
    </location>
</feature>
<evidence type="ECO:0000256" key="11">
    <source>
        <dbReference type="SAM" id="Phobius"/>
    </source>
</evidence>
<evidence type="ECO:0000256" key="6">
    <source>
        <dbReference type="ARBA" id="ARBA00022553"/>
    </source>
</evidence>
<evidence type="ECO:0000256" key="2">
    <source>
        <dbReference type="ARBA" id="ARBA00001946"/>
    </source>
</evidence>
<dbReference type="SUPFAM" id="SSF53738">
    <property type="entry name" value="Phosphoglucomutase, first 3 domains"/>
    <property type="match status" value="3"/>
</dbReference>
<dbReference type="Pfam" id="PF02878">
    <property type="entry name" value="PGM_PMM_I"/>
    <property type="match status" value="1"/>
</dbReference>
<evidence type="ECO:0000256" key="9">
    <source>
        <dbReference type="ARBA" id="ARBA00023235"/>
    </source>
</evidence>
<comment type="pathway">
    <text evidence="3">Nucleotide-sugar biosynthesis; GDP-alpha-D-mannose biosynthesis; alpha-D-mannose 1-phosphate from D-fructose 6-phosphate: step 2/2.</text>
</comment>
<dbReference type="PRINTS" id="PR00509">
    <property type="entry name" value="PGMPMM"/>
</dbReference>
<dbReference type="PANTHER" id="PTHR43771">
    <property type="entry name" value="PHOSPHOMANNOMUTASE"/>
    <property type="match status" value="1"/>
</dbReference>
<comment type="similarity">
    <text evidence="4">Belongs to the phosphohexose mutase family.</text>
</comment>
<dbReference type="InterPro" id="IPR016055">
    <property type="entry name" value="A-D-PHexomutase_a/b/a-I/II/III"/>
</dbReference>
<reference evidence="16" key="1">
    <citation type="journal article" date="2020" name="mSystems">
        <title>Genome- and Community-Level Interaction Insights into Carbon Utilization and Element Cycling Functions of Hydrothermarchaeota in Hydrothermal Sediment.</title>
        <authorList>
            <person name="Zhou Z."/>
            <person name="Liu Y."/>
            <person name="Xu W."/>
            <person name="Pan J."/>
            <person name="Luo Z.H."/>
            <person name="Li M."/>
        </authorList>
    </citation>
    <scope>NUCLEOTIDE SEQUENCE [LARGE SCALE GENOMIC DNA]</scope>
    <source>
        <strain evidence="16">HyVt-458</strain>
    </source>
</reference>
<evidence type="ECO:0000259" key="15">
    <source>
        <dbReference type="Pfam" id="PF02880"/>
    </source>
</evidence>
<keyword evidence="6" id="KW-0597">Phosphoprotein</keyword>
<evidence type="ECO:0000256" key="7">
    <source>
        <dbReference type="ARBA" id="ARBA00022723"/>
    </source>
</evidence>
<dbReference type="InterPro" id="IPR005841">
    <property type="entry name" value="Alpha-D-phosphohexomutase_SF"/>
</dbReference>
<dbReference type="GO" id="GO:0005975">
    <property type="term" value="P:carbohydrate metabolic process"/>
    <property type="evidence" value="ECO:0007669"/>
    <property type="project" value="InterPro"/>
</dbReference>
<dbReference type="GO" id="GO:0046872">
    <property type="term" value="F:metal ion binding"/>
    <property type="evidence" value="ECO:0007669"/>
    <property type="project" value="UniProtKB-KW"/>
</dbReference>
<organism evidence="16">
    <name type="scientific">Thiolapillus brandeum</name>
    <dbReference type="NCBI Taxonomy" id="1076588"/>
    <lineage>
        <taxon>Bacteria</taxon>
        <taxon>Pseudomonadati</taxon>
        <taxon>Pseudomonadota</taxon>
        <taxon>Gammaproteobacteria</taxon>
        <taxon>Chromatiales</taxon>
        <taxon>Sedimenticolaceae</taxon>
        <taxon>Thiolapillus</taxon>
    </lineage>
</organism>
<dbReference type="Proteomes" id="UP000886339">
    <property type="component" value="Unassembled WGS sequence"/>
</dbReference>
<evidence type="ECO:0000256" key="8">
    <source>
        <dbReference type="ARBA" id="ARBA00022842"/>
    </source>
</evidence>
<feature type="domain" description="Alpha-D-phosphohexomutase alpha/beta/alpha" evidence="13">
    <location>
        <begin position="389"/>
        <end position="515"/>
    </location>
</feature>
<dbReference type="AlphaFoldDB" id="A0A831RTK6"/>
<evidence type="ECO:0000256" key="3">
    <source>
        <dbReference type="ARBA" id="ARBA00004699"/>
    </source>
</evidence>
<keyword evidence="7" id="KW-0479">Metal-binding</keyword>
<evidence type="ECO:0000256" key="1">
    <source>
        <dbReference type="ARBA" id="ARBA00000586"/>
    </source>
</evidence>
<dbReference type="CDD" id="cd03089">
    <property type="entry name" value="PMM_PGM"/>
    <property type="match status" value="1"/>
</dbReference>